<proteinExistence type="predicted"/>
<feature type="non-terminal residue" evidence="2">
    <location>
        <position position="1"/>
    </location>
</feature>
<reference evidence="2" key="1">
    <citation type="journal article" date="2021" name="IMA Fungus">
        <title>Genomic characterization of three marine fungi, including Emericellopsis atlantica sp. nov. with signatures of a generalist lifestyle and marine biomass degradation.</title>
        <authorList>
            <person name="Hagestad O.C."/>
            <person name="Hou L."/>
            <person name="Andersen J.H."/>
            <person name="Hansen E.H."/>
            <person name="Altermark B."/>
            <person name="Li C."/>
            <person name="Kuhnert E."/>
            <person name="Cox R.J."/>
            <person name="Crous P.W."/>
            <person name="Spatafora J.W."/>
            <person name="Lail K."/>
            <person name="Amirebrahimi M."/>
            <person name="Lipzen A."/>
            <person name="Pangilinan J."/>
            <person name="Andreopoulos W."/>
            <person name="Hayes R.D."/>
            <person name="Ng V."/>
            <person name="Grigoriev I.V."/>
            <person name="Jackson S.A."/>
            <person name="Sutton T.D.S."/>
            <person name="Dobson A.D.W."/>
            <person name="Rama T."/>
        </authorList>
    </citation>
    <scope>NUCLEOTIDE SEQUENCE</scope>
    <source>
        <strain evidence="2">TRa018bII</strain>
    </source>
</reference>
<protein>
    <submittedName>
        <fullName evidence="2">Uncharacterized protein</fullName>
    </submittedName>
</protein>
<feature type="compositionally biased region" description="Basic and acidic residues" evidence="1">
    <location>
        <begin position="1"/>
        <end position="18"/>
    </location>
</feature>
<evidence type="ECO:0000313" key="3">
    <source>
        <dbReference type="Proteomes" id="UP000824998"/>
    </source>
</evidence>
<keyword evidence="3" id="KW-1185">Reference proteome</keyword>
<name>A0A9P7Y6F8_9HELO</name>
<dbReference type="AlphaFoldDB" id="A0A9P7Y6F8"/>
<feature type="region of interest" description="Disordered" evidence="1">
    <location>
        <begin position="36"/>
        <end position="73"/>
    </location>
</feature>
<feature type="region of interest" description="Disordered" evidence="1">
    <location>
        <begin position="1"/>
        <end position="22"/>
    </location>
</feature>
<dbReference type="EMBL" id="MU252070">
    <property type="protein sequence ID" value="KAG9228115.1"/>
    <property type="molecule type" value="Genomic_DNA"/>
</dbReference>
<gene>
    <name evidence="2" type="ORF">BJ875DRAFT_447164</name>
</gene>
<feature type="compositionally biased region" description="Polar residues" evidence="1">
    <location>
        <begin position="52"/>
        <end position="63"/>
    </location>
</feature>
<accession>A0A9P7Y6F8</accession>
<evidence type="ECO:0000256" key="1">
    <source>
        <dbReference type="SAM" id="MobiDB-lite"/>
    </source>
</evidence>
<dbReference type="Proteomes" id="UP000824998">
    <property type="component" value="Unassembled WGS sequence"/>
</dbReference>
<organism evidence="2 3">
    <name type="scientific">Amylocarpus encephaloides</name>
    <dbReference type="NCBI Taxonomy" id="45428"/>
    <lineage>
        <taxon>Eukaryota</taxon>
        <taxon>Fungi</taxon>
        <taxon>Dikarya</taxon>
        <taxon>Ascomycota</taxon>
        <taxon>Pezizomycotina</taxon>
        <taxon>Leotiomycetes</taxon>
        <taxon>Helotiales</taxon>
        <taxon>Helotiales incertae sedis</taxon>
        <taxon>Amylocarpus</taxon>
    </lineage>
</organism>
<comment type="caution">
    <text evidence="2">The sequence shown here is derived from an EMBL/GenBank/DDBJ whole genome shotgun (WGS) entry which is preliminary data.</text>
</comment>
<evidence type="ECO:0000313" key="2">
    <source>
        <dbReference type="EMBL" id="KAG9228115.1"/>
    </source>
</evidence>
<sequence length="204" mass="23258">LHVKEQPSNHSKTDDESLRSTSVPLKARIQEFNWHATNPNECGPFVAPPATENLSDSDSNSVDPKNKKRHTPAVPIEILGTHMLKPSRYMIAMDKHDRTFDTLVLRPGWTESTLNRMNHWESVLMYLTGRSYEDDDGNPAECRHYEKILGPFTKCVTFGQSVYHAFNESIAAGLESLRKMNNTRFMEWKSSSQFARRCLGASFP</sequence>